<evidence type="ECO:0000256" key="10">
    <source>
        <dbReference type="SAM" id="SignalP"/>
    </source>
</evidence>
<evidence type="ECO:0000259" key="11">
    <source>
        <dbReference type="Pfam" id="PF13609"/>
    </source>
</evidence>
<dbReference type="GO" id="GO:0015288">
    <property type="term" value="F:porin activity"/>
    <property type="evidence" value="ECO:0007669"/>
    <property type="project" value="UniProtKB-KW"/>
</dbReference>
<keyword evidence="4" id="KW-0812">Transmembrane</keyword>
<feature type="chain" id="PRO_5012573017" description="Porin domain-containing protein" evidence="10">
    <location>
        <begin position="21"/>
        <end position="364"/>
    </location>
</feature>
<dbReference type="STRING" id="1908260.BKK50_08175"/>
<proteinExistence type="predicted"/>
<name>A0A1V3IKC9_9PAST</name>
<dbReference type="CDD" id="cd00342">
    <property type="entry name" value="gram_neg_porins"/>
    <property type="match status" value="1"/>
</dbReference>
<keyword evidence="7" id="KW-0626">Porin</keyword>
<evidence type="ECO:0000256" key="5">
    <source>
        <dbReference type="ARBA" id="ARBA00022729"/>
    </source>
</evidence>
<sequence>MKKTLAALIVGAFAASAANATVIYDNEGTKVELNGSLRILLEKSNKSGEWSLKDANGKTIAEGKRHSHTGLKNHDSRVEIKVRHELGDGFYALGRTEVRFDGKDESGNQEADEDGFGSLRAHRAYIGLGKKELGQVTFGRQVTIGDDVGIANDYAYGILPDYVPTSGKSVIRYDYYGIDGLQLGVSYQFAEKRDIDNEVTVGKLSNGTQAGFIYNKDGLILQGVYDRTNYKTSGSAKRNVDGVMLSAGYDFQSFLISLDGGYQKDKTDGQEATKSFFISPGFKVPVIADVSSVYGNYLYEQEKEGNDKTKTHGFLLGVDYKLHKQVMTFIEGKYVQSKDYTNGNYVDGSKIKDKAIGVGLRVYF</sequence>
<accession>A0A1V3IKC9</accession>
<reference evidence="12 13" key="1">
    <citation type="submission" date="2016-10" db="EMBL/GenBank/DDBJ databases">
        <title>Rodentibacter gen. nov. and new species.</title>
        <authorList>
            <person name="Christensen H."/>
        </authorList>
    </citation>
    <scope>NUCLEOTIDE SEQUENCE [LARGE SCALE GENOMIC DNA]</scope>
    <source>
        <strain evidence="12 13">CCUG17206</strain>
    </source>
</reference>
<keyword evidence="13" id="KW-1185">Reference proteome</keyword>
<keyword evidence="6" id="KW-0406">Ion transport</keyword>
<dbReference type="Gene3D" id="2.40.160.10">
    <property type="entry name" value="Porin"/>
    <property type="match status" value="1"/>
</dbReference>
<keyword evidence="8" id="KW-0472">Membrane</keyword>
<evidence type="ECO:0000256" key="2">
    <source>
        <dbReference type="ARBA" id="ARBA00022448"/>
    </source>
</evidence>
<dbReference type="InterPro" id="IPR033900">
    <property type="entry name" value="Gram_neg_porin_domain"/>
</dbReference>
<keyword evidence="5 10" id="KW-0732">Signal</keyword>
<evidence type="ECO:0000256" key="6">
    <source>
        <dbReference type="ARBA" id="ARBA00023065"/>
    </source>
</evidence>
<dbReference type="PANTHER" id="PTHR34501:SF2">
    <property type="entry name" value="OUTER MEMBRANE PORIN F-RELATED"/>
    <property type="match status" value="1"/>
</dbReference>
<comment type="subcellular location">
    <subcellularLocation>
        <location evidence="1">Cell outer membrane</location>
        <topology evidence="1">Multi-pass membrane protein</topology>
    </subcellularLocation>
</comment>
<keyword evidence="2" id="KW-0813">Transport</keyword>
<dbReference type="PANTHER" id="PTHR34501">
    <property type="entry name" value="PROTEIN YDDL-RELATED"/>
    <property type="match status" value="1"/>
</dbReference>
<dbReference type="GO" id="GO:0006811">
    <property type="term" value="P:monoatomic ion transport"/>
    <property type="evidence" value="ECO:0007669"/>
    <property type="project" value="UniProtKB-KW"/>
</dbReference>
<evidence type="ECO:0000256" key="7">
    <source>
        <dbReference type="ARBA" id="ARBA00023114"/>
    </source>
</evidence>
<dbReference type="Proteomes" id="UP000189433">
    <property type="component" value="Unassembled WGS sequence"/>
</dbReference>
<evidence type="ECO:0000256" key="1">
    <source>
        <dbReference type="ARBA" id="ARBA00004571"/>
    </source>
</evidence>
<dbReference type="EMBL" id="MLHJ01000079">
    <property type="protein sequence ID" value="OOF41809.1"/>
    <property type="molecule type" value="Genomic_DNA"/>
</dbReference>
<dbReference type="Pfam" id="PF13609">
    <property type="entry name" value="Porin_4"/>
    <property type="match status" value="1"/>
</dbReference>
<keyword evidence="3" id="KW-1134">Transmembrane beta strand</keyword>
<dbReference type="OrthoDB" id="5689851at2"/>
<feature type="domain" description="Porin" evidence="11">
    <location>
        <begin position="7"/>
        <end position="339"/>
    </location>
</feature>
<dbReference type="GO" id="GO:0046930">
    <property type="term" value="C:pore complex"/>
    <property type="evidence" value="ECO:0007669"/>
    <property type="project" value="UniProtKB-KW"/>
</dbReference>
<evidence type="ECO:0000256" key="3">
    <source>
        <dbReference type="ARBA" id="ARBA00022452"/>
    </source>
</evidence>
<dbReference type="AlphaFoldDB" id="A0A1V3IKC9"/>
<dbReference type="GO" id="GO:0009279">
    <property type="term" value="C:cell outer membrane"/>
    <property type="evidence" value="ECO:0007669"/>
    <property type="project" value="UniProtKB-SubCell"/>
</dbReference>
<evidence type="ECO:0000256" key="8">
    <source>
        <dbReference type="ARBA" id="ARBA00023136"/>
    </source>
</evidence>
<dbReference type="InterPro" id="IPR050298">
    <property type="entry name" value="Gram-neg_bact_OMP"/>
</dbReference>
<dbReference type="SUPFAM" id="SSF56935">
    <property type="entry name" value="Porins"/>
    <property type="match status" value="1"/>
</dbReference>
<evidence type="ECO:0000256" key="9">
    <source>
        <dbReference type="ARBA" id="ARBA00023237"/>
    </source>
</evidence>
<evidence type="ECO:0000313" key="12">
    <source>
        <dbReference type="EMBL" id="OOF41809.1"/>
    </source>
</evidence>
<comment type="caution">
    <text evidence="12">The sequence shown here is derived from an EMBL/GenBank/DDBJ whole genome shotgun (WGS) entry which is preliminary data.</text>
</comment>
<evidence type="ECO:0000256" key="4">
    <source>
        <dbReference type="ARBA" id="ARBA00022692"/>
    </source>
</evidence>
<dbReference type="RefSeq" id="WP_077417138.1">
    <property type="nucleotide sequence ID" value="NZ_MLHJ01000079.1"/>
</dbReference>
<evidence type="ECO:0000313" key="13">
    <source>
        <dbReference type="Proteomes" id="UP000189433"/>
    </source>
</evidence>
<gene>
    <name evidence="12" type="ORF">BKK50_08175</name>
</gene>
<protein>
    <recommendedName>
        <fullName evidence="11">Porin domain-containing protein</fullName>
    </recommendedName>
</protein>
<keyword evidence="9" id="KW-0998">Cell outer membrane</keyword>
<organism evidence="12 13">
    <name type="scientific">Rodentibacter rarus</name>
    <dbReference type="NCBI Taxonomy" id="1908260"/>
    <lineage>
        <taxon>Bacteria</taxon>
        <taxon>Pseudomonadati</taxon>
        <taxon>Pseudomonadota</taxon>
        <taxon>Gammaproteobacteria</taxon>
        <taxon>Pasteurellales</taxon>
        <taxon>Pasteurellaceae</taxon>
        <taxon>Rodentibacter</taxon>
    </lineage>
</organism>
<dbReference type="InterPro" id="IPR023614">
    <property type="entry name" value="Porin_dom_sf"/>
</dbReference>
<feature type="signal peptide" evidence="10">
    <location>
        <begin position="1"/>
        <end position="20"/>
    </location>
</feature>